<reference evidence="1 2" key="1">
    <citation type="journal article" date="2016" name="Nat. Commun.">
        <title>Thousands of microbial genomes shed light on interconnected biogeochemical processes in an aquifer system.</title>
        <authorList>
            <person name="Anantharaman K."/>
            <person name="Brown C.T."/>
            <person name="Hug L.A."/>
            <person name="Sharon I."/>
            <person name="Castelle C.J."/>
            <person name="Probst A.J."/>
            <person name="Thomas B.C."/>
            <person name="Singh A."/>
            <person name="Wilkins M.J."/>
            <person name="Karaoz U."/>
            <person name="Brodie E.L."/>
            <person name="Williams K.H."/>
            <person name="Hubbard S.S."/>
            <person name="Banfield J.F."/>
        </authorList>
    </citation>
    <scope>NUCLEOTIDE SEQUENCE [LARGE SCALE GENOMIC DNA]</scope>
</reference>
<sequence>MLNPVPFQKIFANYRFNNKLFKQKLFWRLQGLKSDYRDLNFEYEISVIINFHFLFDKKNSVVIQRRVRKGVESA</sequence>
<evidence type="ECO:0000313" key="2">
    <source>
        <dbReference type="Proteomes" id="UP000178082"/>
    </source>
</evidence>
<gene>
    <name evidence="1" type="ORF">A3G31_05165</name>
</gene>
<protein>
    <submittedName>
        <fullName evidence="1">Uncharacterized protein</fullName>
    </submittedName>
</protein>
<dbReference type="AlphaFoldDB" id="A0A1F7SK70"/>
<accession>A0A1F7SK70</accession>
<proteinExistence type="predicted"/>
<dbReference type="Proteomes" id="UP000178082">
    <property type="component" value="Unassembled WGS sequence"/>
</dbReference>
<dbReference type="STRING" id="1817883.A3G31_05165"/>
<comment type="caution">
    <text evidence="1">The sequence shown here is derived from an EMBL/GenBank/DDBJ whole genome shotgun (WGS) entry which is preliminary data.</text>
</comment>
<organism evidence="1 2">
    <name type="scientific">Candidatus Schekmanbacteria bacterium RIFCSPLOWO2_12_FULL_38_15</name>
    <dbReference type="NCBI Taxonomy" id="1817883"/>
    <lineage>
        <taxon>Bacteria</taxon>
        <taxon>Candidatus Schekmaniibacteriota</taxon>
    </lineage>
</organism>
<name>A0A1F7SK70_9BACT</name>
<evidence type="ECO:0000313" key="1">
    <source>
        <dbReference type="EMBL" id="OGL54155.1"/>
    </source>
</evidence>
<dbReference type="EMBL" id="MGDI01000016">
    <property type="protein sequence ID" value="OGL54155.1"/>
    <property type="molecule type" value="Genomic_DNA"/>
</dbReference>